<feature type="signal peptide" evidence="3">
    <location>
        <begin position="1"/>
        <end position="31"/>
    </location>
</feature>
<proteinExistence type="predicted"/>
<organism evidence="5 6">
    <name type="scientific">Arcanobacterium buesumense</name>
    <dbReference type="NCBI Taxonomy" id="2722751"/>
    <lineage>
        <taxon>Bacteria</taxon>
        <taxon>Bacillati</taxon>
        <taxon>Actinomycetota</taxon>
        <taxon>Actinomycetes</taxon>
        <taxon>Actinomycetales</taxon>
        <taxon>Actinomycetaceae</taxon>
        <taxon>Arcanobacterium</taxon>
    </lineage>
</organism>
<dbReference type="Pfam" id="PF18957">
    <property type="entry name" value="RibLong"/>
    <property type="match status" value="2"/>
</dbReference>
<gene>
    <name evidence="5" type="ORF">HC352_06125</name>
</gene>
<keyword evidence="2" id="KW-1133">Transmembrane helix</keyword>
<dbReference type="InterPro" id="IPR013783">
    <property type="entry name" value="Ig-like_fold"/>
</dbReference>
<dbReference type="GO" id="GO:0005509">
    <property type="term" value="F:calcium ion binding"/>
    <property type="evidence" value="ECO:0007669"/>
    <property type="project" value="InterPro"/>
</dbReference>
<feature type="region of interest" description="Disordered" evidence="1">
    <location>
        <begin position="789"/>
        <end position="814"/>
    </location>
</feature>
<protein>
    <recommendedName>
        <fullName evidence="4">Long Rib domain-containing protein</fullName>
    </recommendedName>
</protein>
<dbReference type="InterPro" id="IPR015919">
    <property type="entry name" value="Cadherin-like_sf"/>
</dbReference>
<evidence type="ECO:0000256" key="2">
    <source>
        <dbReference type="SAM" id="Phobius"/>
    </source>
</evidence>
<dbReference type="CDD" id="cd11304">
    <property type="entry name" value="Cadherin_repeat"/>
    <property type="match status" value="1"/>
</dbReference>
<evidence type="ECO:0000256" key="1">
    <source>
        <dbReference type="SAM" id="MobiDB-lite"/>
    </source>
</evidence>
<dbReference type="EMBL" id="CP050804">
    <property type="protein sequence ID" value="QJC22127.1"/>
    <property type="molecule type" value="Genomic_DNA"/>
</dbReference>
<dbReference type="Gene3D" id="2.60.40.10">
    <property type="entry name" value="Immunoglobulins"/>
    <property type="match status" value="2"/>
</dbReference>
<dbReference type="RefSeq" id="WP_168918058.1">
    <property type="nucleotide sequence ID" value="NZ_CP050804.1"/>
</dbReference>
<dbReference type="InterPro" id="IPR044055">
    <property type="entry name" value="RibLong"/>
</dbReference>
<evidence type="ECO:0000259" key="4">
    <source>
        <dbReference type="Pfam" id="PF18957"/>
    </source>
</evidence>
<dbReference type="GO" id="GO:0016020">
    <property type="term" value="C:membrane"/>
    <property type="evidence" value="ECO:0007669"/>
    <property type="project" value="InterPro"/>
</dbReference>
<feature type="domain" description="Long Rib" evidence="4">
    <location>
        <begin position="571"/>
        <end position="658"/>
    </location>
</feature>
<feature type="domain" description="Long Rib" evidence="4">
    <location>
        <begin position="674"/>
        <end position="761"/>
    </location>
</feature>
<feature type="chain" id="PRO_5026346065" description="Long Rib domain-containing protein" evidence="3">
    <location>
        <begin position="32"/>
        <end position="854"/>
    </location>
</feature>
<feature type="transmembrane region" description="Helical" evidence="2">
    <location>
        <begin position="829"/>
        <end position="848"/>
    </location>
</feature>
<keyword evidence="2" id="KW-0472">Membrane</keyword>
<reference evidence="5 6" key="1">
    <citation type="submission" date="2020-03" db="EMBL/GenBank/DDBJ databases">
        <title>Complete genome of Arcanobacterium buesumensis sp. nov. strain 2701.</title>
        <authorList>
            <person name="Borowiak M."/>
            <person name="Alssahen M."/>
            <person name="Laemmler C."/>
            <person name="Malorny B."/>
            <person name="Hassan A."/>
            <person name="Prenger-Berninghoff E."/>
            <person name="Ploetz M."/>
            <person name="Abdulmawjood A."/>
        </authorList>
    </citation>
    <scope>NUCLEOTIDE SEQUENCE [LARGE SCALE GENOMIC DNA]</scope>
    <source>
        <strain evidence="5 6">2701</strain>
    </source>
</reference>
<keyword evidence="2" id="KW-0812">Transmembrane</keyword>
<feature type="region of interest" description="Disordered" evidence="1">
    <location>
        <begin position="221"/>
        <end position="244"/>
    </location>
</feature>
<dbReference type="AlphaFoldDB" id="A0A6H2EM35"/>
<dbReference type="Proteomes" id="UP000502298">
    <property type="component" value="Chromosome"/>
</dbReference>
<keyword evidence="6" id="KW-1185">Reference proteome</keyword>
<accession>A0A6H2EM35</accession>
<evidence type="ECO:0000313" key="6">
    <source>
        <dbReference type="Proteomes" id="UP000502298"/>
    </source>
</evidence>
<name>A0A6H2EM35_9ACTO</name>
<dbReference type="SUPFAM" id="SSF49313">
    <property type="entry name" value="Cadherin-like"/>
    <property type="match status" value="2"/>
</dbReference>
<dbReference type="KEGG" id="arca:HC352_06125"/>
<keyword evidence="3" id="KW-0732">Signal</keyword>
<sequence>MKLFKLVAALAISSLALSSLLIPATATPSSAATEQDGFNISLEEITDGSQRHLQWSHTNCIPVTGETATVTYTLTKDGTDIPIKGLTQLQLQPSDAGTYHLDAVCVYSQWLQPVKKSMELTVTALPQNPEPPANNPQEDGPFTLYFDKVGEGDDAKLTWRTEGCRAPRPVEITLTRDNTPINIENMHELALKDQPAGTYTMHAKCSPEWLAPTTLTKSIEVTPSQPAEPDQPTPQPQPTPDKDMSIDVAEFNESLAGRTLSWNVSGCSVKNEKTVNVSVLFNGHKVELLRSSRTESVNASQWPTGVYTIEAQCQSLADQQVYATQSRDITLSRANLPVTFAGEPLNYLIPRPGDRVRISTQPLHHRLALSDGTTAEPFAPGEDIELFVAFDDSPERTSVGHITADASGHADTTMWIPFNDDAKSFTIFAIGATHKYQLDYRSLLTTKPPYGITASKADATVRNIRVSSYRNDELSSDNAFTKNSTIAVKVLDPSGKMVMSIPATTTNDGSLDTVISLPSGLADGRYTVLASTPLGLRGNYAAYFYLKDNEAWAQWNEPPTPQAESHAWKLSYPELTVKQQGTTEGTLVATLFGKDRGVPHGITYTLGTNAPTWVSVDAKTGTITVTPDEYVATQNYTFMVIATHSDGIKAELPVNVAVLPASASQPDSYAWALSYPDLTIKQQETAKLDVIATLFGKDRGMPQGITFTAGPQMPSWLNVDSQSGTITVHPDEYVELRDYSFSVTAMYADDLYKNIPVNIKVVEADPQTSFPLFPLKPGKEVIPALTLTPASPQNEHVSEAQQKQATEKEQPQTPNVVTAQSANLAQTGFAGFGLVGFALLFVATGTILRHKRQS</sequence>
<evidence type="ECO:0000256" key="3">
    <source>
        <dbReference type="SAM" id="SignalP"/>
    </source>
</evidence>
<evidence type="ECO:0000313" key="5">
    <source>
        <dbReference type="EMBL" id="QJC22127.1"/>
    </source>
</evidence>
<dbReference type="GO" id="GO:0005975">
    <property type="term" value="P:carbohydrate metabolic process"/>
    <property type="evidence" value="ECO:0007669"/>
    <property type="project" value="UniProtKB-ARBA"/>
</dbReference>
<feature type="compositionally biased region" description="Pro residues" evidence="1">
    <location>
        <begin position="229"/>
        <end position="239"/>
    </location>
</feature>